<proteinExistence type="predicted"/>
<gene>
    <name evidence="1" type="ORF">UY3_03105</name>
</gene>
<dbReference type="EMBL" id="KB515941">
    <property type="protein sequence ID" value="EMP39669.1"/>
    <property type="molecule type" value="Genomic_DNA"/>
</dbReference>
<protein>
    <submittedName>
        <fullName evidence="1">1-acyl-sn-glycerol-3-phosphate acyltransferase alpha</fullName>
    </submittedName>
</protein>
<keyword evidence="2" id="KW-1185">Reference proteome</keyword>
<sequence>MATANPTMSLQSPVTLSRYRDNCQPHARQPNPIAMVTGNPAHNISVTGNQANTAMVTGLSAHCAPNPIAMVTGNPAHNISVTGNQANTVMVPVIPIVMSSYRDFYSKKERRFTTGRWLIQVLAPMPTRGLGPEAVPELTESVRQTMLEAFDRLSGELSPGQDPRTPQ</sequence>
<organism evidence="1 2">
    <name type="scientific">Chelonia mydas</name>
    <name type="common">Green sea-turtle</name>
    <name type="synonym">Chelonia agassizi</name>
    <dbReference type="NCBI Taxonomy" id="8469"/>
    <lineage>
        <taxon>Eukaryota</taxon>
        <taxon>Metazoa</taxon>
        <taxon>Chordata</taxon>
        <taxon>Craniata</taxon>
        <taxon>Vertebrata</taxon>
        <taxon>Euteleostomi</taxon>
        <taxon>Archelosauria</taxon>
        <taxon>Testudinata</taxon>
        <taxon>Testudines</taxon>
        <taxon>Cryptodira</taxon>
        <taxon>Durocryptodira</taxon>
        <taxon>Americhelydia</taxon>
        <taxon>Chelonioidea</taxon>
        <taxon>Cheloniidae</taxon>
        <taxon>Chelonia</taxon>
    </lineage>
</organism>
<keyword evidence="1" id="KW-0808">Transferase</keyword>
<dbReference type="AlphaFoldDB" id="M7BR18"/>
<accession>M7BR18</accession>
<keyword evidence="1" id="KW-0012">Acyltransferase</keyword>
<name>M7BR18_CHEMY</name>
<dbReference type="Proteomes" id="UP000031443">
    <property type="component" value="Unassembled WGS sequence"/>
</dbReference>
<dbReference type="GO" id="GO:0016746">
    <property type="term" value="F:acyltransferase activity"/>
    <property type="evidence" value="ECO:0007669"/>
    <property type="project" value="UniProtKB-KW"/>
</dbReference>
<evidence type="ECO:0000313" key="1">
    <source>
        <dbReference type="EMBL" id="EMP39669.1"/>
    </source>
</evidence>
<evidence type="ECO:0000313" key="2">
    <source>
        <dbReference type="Proteomes" id="UP000031443"/>
    </source>
</evidence>
<reference evidence="2" key="1">
    <citation type="journal article" date="2013" name="Nat. Genet.">
        <title>The draft genomes of soft-shell turtle and green sea turtle yield insights into the development and evolution of the turtle-specific body plan.</title>
        <authorList>
            <person name="Wang Z."/>
            <person name="Pascual-Anaya J."/>
            <person name="Zadissa A."/>
            <person name="Li W."/>
            <person name="Niimura Y."/>
            <person name="Huang Z."/>
            <person name="Li C."/>
            <person name="White S."/>
            <person name="Xiong Z."/>
            <person name="Fang D."/>
            <person name="Wang B."/>
            <person name="Ming Y."/>
            <person name="Chen Y."/>
            <person name="Zheng Y."/>
            <person name="Kuraku S."/>
            <person name="Pignatelli M."/>
            <person name="Herrero J."/>
            <person name="Beal K."/>
            <person name="Nozawa M."/>
            <person name="Li Q."/>
            <person name="Wang J."/>
            <person name="Zhang H."/>
            <person name="Yu L."/>
            <person name="Shigenobu S."/>
            <person name="Wang J."/>
            <person name="Liu J."/>
            <person name="Flicek P."/>
            <person name="Searle S."/>
            <person name="Wang J."/>
            <person name="Kuratani S."/>
            <person name="Yin Y."/>
            <person name="Aken B."/>
            <person name="Zhang G."/>
            <person name="Irie N."/>
        </authorList>
    </citation>
    <scope>NUCLEOTIDE SEQUENCE [LARGE SCALE GENOMIC DNA]</scope>
</reference>
<dbReference type="STRING" id="8469.M7BR18"/>